<gene>
    <name evidence="1" type="ORF">CEXT_629791</name>
</gene>
<accession>A0AAV4V3B9</accession>
<name>A0AAV4V3B9_CAEEX</name>
<organism evidence="1 2">
    <name type="scientific">Caerostris extrusa</name>
    <name type="common">Bark spider</name>
    <name type="synonym">Caerostris bankana</name>
    <dbReference type="NCBI Taxonomy" id="172846"/>
    <lineage>
        <taxon>Eukaryota</taxon>
        <taxon>Metazoa</taxon>
        <taxon>Ecdysozoa</taxon>
        <taxon>Arthropoda</taxon>
        <taxon>Chelicerata</taxon>
        <taxon>Arachnida</taxon>
        <taxon>Araneae</taxon>
        <taxon>Araneomorphae</taxon>
        <taxon>Entelegynae</taxon>
        <taxon>Araneoidea</taxon>
        <taxon>Araneidae</taxon>
        <taxon>Caerostris</taxon>
    </lineage>
</organism>
<sequence length="97" mass="10758">MLIGWQNTPGIRTVIYFPGNNHSFSQSSRRPRALLIHQLSKQTAAKVNAALNSNYSHGHIHGLLEPRRSLDVSFVVTITCLVLKLSTNNGPILLNNK</sequence>
<protein>
    <submittedName>
        <fullName evidence="1">Uncharacterized protein</fullName>
    </submittedName>
</protein>
<evidence type="ECO:0000313" key="1">
    <source>
        <dbReference type="EMBL" id="GIY64065.1"/>
    </source>
</evidence>
<proteinExistence type="predicted"/>
<reference evidence="1 2" key="1">
    <citation type="submission" date="2021-06" db="EMBL/GenBank/DDBJ databases">
        <title>Caerostris extrusa draft genome.</title>
        <authorList>
            <person name="Kono N."/>
            <person name="Arakawa K."/>
        </authorList>
    </citation>
    <scope>NUCLEOTIDE SEQUENCE [LARGE SCALE GENOMIC DNA]</scope>
</reference>
<evidence type="ECO:0000313" key="2">
    <source>
        <dbReference type="Proteomes" id="UP001054945"/>
    </source>
</evidence>
<comment type="caution">
    <text evidence="1">The sequence shown here is derived from an EMBL/GenBank/DDBJ whole genome shotgun (WGS) entry which is preliminary data.</text>
</comment>
<dbReference type="AlphaFoldDB" id="A0AAV4V3B9"/>
<keyword evidence="2" id="KW-1185">Reference proteome</keyword>
<dbReference type="EMBL" id="BPLR01013823">
    <property type="protein sequence ID" value="GIY64065.1"/>
    <property type="molecule type" value="Genomic_DNA"/>
</dbReference>
<dbReference type="Proteomes" id="UP001054945">
    <property type="component" value="Unassembled WGS sequence"/>
</dbReference>